<dbReference type="InterPro" id="IPR012495">
    <property type="entry name" value="TadE-like_dom"/>
</dbReference>
<reference evidence="3 4" key="1">
    <citation type="submission" date="2019-06" db="EMBL/GenBank/DDBJ databases">
        <title>Genome sequencing of plant associated microbes to promote plant fitness in Sorghum bicolor and Oryza sativa.</title>
        <authorList>
            <person name="Coleman-Derr D."/>
        </authorList>
    </citation>
    <scope>NUCLEOTIDE SEQUENCE [LARGE SCALE GENOMIC DNA]</scope>
    <source>
        <strain evidence="3 4">KV-663</strain>
    </source>
</reference>
<gene>
    <name evidence="3" type="ORF">FBY41_0176</name>
</gene>
<comment type="caution">
    <text evidence="3">The sequence shown here is derived from an EMBL/GenBank/DDBJ whole genome shotgun (WGS) entry which is preliminary data.</text>
</comment>
<dbReference type="OrthoDB" id="4869119at2"/>
<dbReference type="EMBL" id="VFPM01000001">
    <property type="protein sequence ID" value="TQM63823.1"/>
    <property type="molecule type" value="Genomic_DNA"/>
</dbReference>
<keyword evidence="1" id="KW-1133">Transmembrane helix</keyword>
<feature type="domain" description="TadE-like" evidence="2">
    <location>
        <begin position="22"/>
        <end position="64"/>
    </location>
</feature>
<keyword evidence="1" id="KW-0812">Transmembrane</keyword>
<dbReference type="AlphaFoldDB" id="A0A543HZQ7"/>
<name>A0A543HZQ7_9MICO</name>
<proteinExistence type="predicted"/>
<dbReference type="RefSeq" id="WP_141841549.1">
    <property type="nucleotide sequence ID" value="NZ_VFPM01000001.1"/>
</dbReference>
<keyword evidence="4" id="KW-1185">Reference proteome</keyword>
<accession>A0A543HZQ7</accession>
<protein>
    <submittedName>
        <fullName evidence="3">TadE-like protein</fullName>
    </submittedName>
</protein>
<feature type="transmembrane region" description="Helical" evidence="1">
    <location>
        <begin position="25"/>
        <end position="45"/>
    </location>
</feature>
<evidence type="ECO:0000313" key="4">
    <source>
        <dbReference type="Proteomes" id="UP000316747"/>
    </source>
</evidence>
<evidence type="ECO:0000259" key="2">
    <source>
        <dbReference type="Pfam" id="PF07811"/>
    </source>
</evidence>
<dbReference type="Proteomes" id="UP000316747">
    <property type="component" value="Unassembled WGS sequence"/>
</dbReference>
<dbReference type="Pfam" id="PF07811">
    <property type="entry name" value="TadE"/>
    <property type="match status" value="1"/>
</dbReference>
<evidence type="ECO:0000313" key="3">
    <source>
        <dbReference type="EMBL" id="TQM63823.1"/>
    </source>
</evidence>
<organism evidence="3 4">
    <name type="scientific">Humibacillus xanthopallidus</name>
    <dbReference type="NCBI Taxonomy" id="412689"/>
    <lineage>
        <taxon>Bacteria</taxon>
        <taxon>Bacillati</taxon>
        <taxon>Actinomycetota</taxon>
        <taxon>Actinomycetes</taxon>
        <taxon>Micrococcales</taxon>
        <taxon>Intrasporangiaceae</taxon>
        <taxon>Humibacillus</taxon>
    </lineage>
</organism>
<keyword evidence="1" id="KW-0472">Membrane</keyword>
<evidence type="ECO:0000256" key="1">
    <source>
        <dbReference type="SAM" id="Phobius"/>
    </source>
</evidence>
<sequence>MSSPPHPRCPRLQCRQKGTERGSAVIETVIGVPAFLLFVALIIFAGRMAIAHQAVEAAANSAARSASISRTQGDAEGAASSSASSTLASQGITCASTAVAVDTTGFAAPVGTPAQVTATVTCEVNLADLSAPGVPGSKTVTATTRSAIDTYRER</sequence>